<reference evidence="2" key="2">
    <citation type="journal article" date="2015" name="Fish Shellfish Immunol.">
        <title>Early steps in the European eel (Anguilla anguilla)-Vibrio vulnificus interaction in the gills: Role of the RtxA13 toxin.</title>
        <authorList>
            <person name="Callol A."/>
            <person name="Pajuelo D."/>
            <person name="Ebbesson L."/>
            <person name="Teles M."/>
            <person name="MacKenzie S."/>
            <person name="Amaro C."/>
        </authorList>
    </citation>
    <scope>NUCLEOTIDE SEQUENCE</scope>
</reference>
<sequence length="131" mass="15127">MIFQITVVGLIKETTVIKFDCSKASFDKTTTLELKKKIFVEHLKDPGVDTDSVRLVFESTAMEDEKTFSDYHIQNMSSVMMISRMLGGRMPQPVPWTLNRRSAARNIRYVAREHDCQAWQREPQEVVELSS</sequence>
<proteinExistence type="predicted"/>
<protein>
    <recommendedName>
        <fullName evidence="1">Ubiquitin-like domain-containing protein</fullName>
    </recommendedName>
</protein>
<dbReference type="CDD" id="cd17039">
    <property type="entry name" value="Ubl_ubiquitin_like"/>
    <property type="match status" value="1"/>
</dbReference>
<dbReference type="Pfam" id="PF00240">
    <property type="entry name" value="ubiquitin"/>
    <property type="match status" value="1"/>
</dbReference>
<evidence type="ECO:0000313" key="2">
    <source>
        <dbReference type="EMBL" id="JAH93279.1"/>
    </source>
</evidence>
<dbReference type="PROSITE" id="PS50053">
    <property type="entry name" value="UBIQUITIN_2"/>
    <property type="match status" value="1"/>
</dbReference>
<organism evidence="2">
    <name type="scientific">Anguilla anguilla</name>
    <name type="common">European freshwater eel</name>
    <name type="synonym">Muraena anguilla</name>
    <dbReference type="NCBI Taxonomy" id="7936"/>
    <lineage>
        <taxon>Eukaryota</taxon>
        <taxon>Metazoa</taxon>
        <taxon>Chordata</taxon>
        <taxon>Craniata</taxon>
        <taxon>Vertebrata</taxon>
        <taxon>Euteleostomi</taxon>
        <taxon>Actinopterygii</taxon>
        <taxon>Neopterygii</taxon>
        <taxon>Teleostei</taxon>
        <taxon>Anguilliformes</taxon>
        <taxon>Anguillidae</taxon>
        <taxon>Anguilla</taxon>
    </lineage>
</organism>
<dbReference type="SUPFAM" id="SSF54236">
    <property type="entry name" value="Ubiquitin-like"/>
    <property type="match status" value="1"/>
</dbReference>
<evidence type="ECO:0000259" key="1">
    <source>
        <dbReference type="PROSITE" id="PS50053"/>
    </source>
</evidence>
<dbReference type="AlphaFoldDB" id="A0A0E9WS89"/>
<dbReference type="InterPro" id="IPR000626">
    <property type="entry name" value="Ubiquitin-like_dom"/>
</dbReference>
<dbReference type="Gene3D" id="3.10.20.90">
    <property type="entry name" value="Phosphatidylinositol 3-kinase Catalytic Subunit, Chain A, domain 1"/>
    <property type="match status" value="1"/>
</dbReference>
<reference evidence="2" key="1">
    <citation type="submission" date="2014-11" db="EMBL/GenBank/DDBJ databases">
        <authorList>
            <person name="Amaro Gonzalez C."/>
        </authorList>
    </citation>
    <scope>NUCLEOTIDE SEQUENCE</scope>
</reference>
<name>A0A0E9WS89_ANGAN</name>
<accession>A0A0E9WS89</accession>
<dbReference type="EMBL" id="GBXM01015298">
    <property type="protein sequence ID" value="JAH93279.1"/>
    <property type="molecule type" value="Transcribed_RNA"/>
</dbReference>
<feature type="domain" description="Ubiquitin-like" evidence="1">
    <location>
        <begin position="28"/>
        <end position="88"/>
    </location>
</feature>
<dbReference type="InterPro" id="IPR029071">
    <property type="entry name" value="Ubiquitin-like_domsf"/>
</dbReference>